<dbReference type="EMBL" id="JAQQDR010000001">
    <property type="protein sequence ID" value="MFM0237139.1"/>
    <property type="molecule type" value="Genomic_DNA"/>
</dbReference>
<dbReference type="Proteomes" id="UP001629274">
    <property type="component" value="Unassembled WGS sequence"/>
</dbReference>
<accession>A0ABW9B8Z7</accession>
<keyword evidence="3" id="KW-1185">Reference proteome</keyword>
<evidence type="ECO:0000313" key="3">
    <source>
        <dbReference type="Proteomes" id="UP001629274"/>
    </source>
</evidence>
<protein>
    <submittedName>
        <fullName evidence="2">Uncharacterized protein</fullName>
    </submittedName>
</protein>
<keyword evidence="1" id="KW-1133">Transmembrane helix</keyword>
<comment type="caution">
    <text evidence="2">The sequence shown here is derived from an EMBL/GenBank/DDBJ whole genome shotgun (WGS) entry which is preliminary data.</text>
</comment>
<feature type="transmembrane region" description="Helical" evidence="1">
    <location>
        <begin position="12"/>
        <end position="33"/>
    </location>
</feature>
<name>A0ABW9B8Z7_9BURK</name>
<proteinExistence type="predicted"/>
<reference evidence="2 3" key="1">
    <citation type="journal article" date="2024" name="Chem. Sci.">
        <title>Discovery of megapolipeptins by genome mining of a Burkholderiales bacteria collection.</title>
        <authorList>
            <person name="Paulo B.S."/>
            <person name="Recchia M.J.J."/>
            <person name="Lee S."/>
            <person name="Fergusson C.H."/>
            <person name="Romanowski S.B."/>
            <person name="Hernandez A."/>
            <person name="Krull N."/>
            <person name="Liu D.Y."/>
            <person name="Cavanagh H."/>
            <person name="Bos A."/>
            <person name="Gray C.A."/>
            <person name="Murphy B.T."/>
            <person name="Linington R.G."/>
            <person name="Eustaquio A.S."/>
        </authorList>
    </citation>
    <scope>NUCLEOTIDE SEQUENCE [LARGE SCALE GENOMIC DNA]</scope>
    <source>
        <strain evidence="2 3">RL17-351-BIE-A</strain>
    </source>
</reference>
<keyword evidence="1" id="KW-0472">Membrane</keyword>
<evidence type="ECO:0000256" key="1">
    <source>
        <dbReference type="SAM" id="Phobius"/>
    </source>
</evidence>
<organism evidence="2 3">
    <name type="scientific">Paraburkholderia phytofirmans</name>
    <dbReference type="NCBI Taxonomy" id="261302"/>
    <lineage>
        <taxon>Bacteria</taxon>
        <taxon>Pseudomonadati</taxon>
        <taxon>Pseudomonadota</taxon>
        <taxon>Betaproteobacteria</taxon>
        <taxon>Burkholderiales</taxon>
        <taxon>Burkholderiaceae</taxon>
        <taxon>Paraburkholderia</taxon>
    </lineage>
</organism>
<sequence length="54" mass="5857">MVDVLEWLIDISVASANAAATGSIFLLLVGVAGETRRHVVKRREAPQRDALARL</sequence>
<gene>
    <name evidence="2" type="ORF">PQR03_03240</name>
</gene>
<keyword evidence="1" id="KW-0812">Transmembrane</keyword>
<evidence type="ECO:0000313" key="2">
    <source>
        <dbReference type="EMBL" id="MFM0237139.1"/>
    </source>
</evidence>
<dbReference type="RefSeq" id="WP_408261832.1">
    <property type="nucleotide sequence ID" value="NZ_JAQQCK010000005.1"/>
</dbReference>